<protein>
    <submittedName>
        <fullName evidence="1">Glycine cleavage system protein H</fullName>
    </submittedName>
</protein>
<comment type="caution">
    <text evidence="1">The sequence shown here is derived from an EMBL/GenBank/DDBJ whole genome shotgun (WGS) entry which is preliminary data.</text>
</comment>
<organism evidence="1 2">
    <name type="scientific">Priestia megaterium</name>
    <name type="common">Bacillus megaterium</name>
    <dbReference type="NCBI Taxonomy" id="1404"/>
    <lineage>
        <taxon>Bacteria</taxon>
        <taxon>Bacillati</taxon>
        <taxon>Bacillota</taxon>
        <taxon>Bacilli</taxon>
        <taxon>Bacillales</taxon>
        <taxon>Bacillaceae</taxon>
        <taxon>Priestia</taxon>
    </lineage>
</organism>
<name>A0AAE5P332_PRIMG</name>
<dbReference type="Gene3D" id="2.40.50.100">
    <property type="match status" value="1"/>
</dbReference>
<dbReference type="InterPro" id="IPR033753">
    <property type="entry name" value="GCV_H/Fam206"/>
</dbReference>
<proteinExistence type="predicted"/>
<dbReference type="EMBL" id="NTYW01000099">
    <property type="protein sequence ID" value="PES29156.1"/>
    <property type="molecule type" value="Genomic_DNA"/>
</dbReference>
<dbReference type="Proteomes" id="UP000220341">
    <property type="component" value="Unassembled WGS sequence"/>
</dbReference>
<dbReference type="SUPFAM" id="SSF51230">
    <property type="entry name" value="Single hybrid motif"/>
    <property type="match status" value="1"/>
</dbReference>
<dbReference type="InterPro" id="IPR011053">
    <property type="entry name" value="Single_hybrid_motif"/>
</dbReference>
<sequence length="43" mass="5249">SPEYVNESPYDQGWMLEVQMDNVDDIQHLIRVKEYEDYVQEEN</sequence>
<feature type="non-terminal residue" evidence="1">
    <location>
        <position position="1"/>
    </location>
</feature>
<evidence type="ECO:0000313" key="2">
    <source>
        <dbReference type="Proteomes" id="UP000220341"/>
    </source>
</evidence>
<dbReference type="Pfam" id="PF01597">
    <property type="entry name" value="GCV_H"/>
    <property type="match status" value="1"/>
</dbReference>
<accession>A0AAE5P332</accession>
<evidence type="ECO:0000313" key="1">
    <source>
        <dbReference type="EMBL" id="PES29156.1"/>
    </source>
</evidence>
<dbReference type="AlphaFoldDB" id="A0AAE5P332"/>
<reference evidence="1 2" key="1">
    <citation type="submission" date="2017-09" db="EMBL/GenBank/DDBJ databases">
        <title>Large-scale bioinformatics analysis of Bacillus genomes uncovers conserved roles of natural products in bacterial physiology.</title>
        <authorList>
            <consortium name="Agbiome Team Llc"/>
            <person name="Bleich R.M."/>
            <person name="Kirk G.J."/>
            <person name="Santa Maria K.C."/>
            <person name="Allen S.E."/>
            <person name="Farag S."/>
            <person name="Shank E.A."/>
            <person name="Bowers A."/>
        </authorList>
    </citation>
    <scope>NUCLEOTIDE SEQUENCE [LARGE SCALE GENOMIC DNA]</scope>
    <source>
        <strain evidence="1 2">AFS003013</strain>
    </source>
</reference>
<gene>
    <name evidence="1" type="ORF">CN497_25000</name>
</gene>